<evidence type="ECO:0000313" key="4">
    <source>
        <dbReference type="Proteomes" id="UP000584374"/>
    </source>
</evidence>
<reference evidence="3 4" key="1">
    <citation type="submission" date="2020-08" db="EMBL/GenBank/DDBJ databases">
        <title>Sequencing the genomes of 1000 actinobacteria strains.</title>
        <authorList>
            <person name="Klenk H.-P."/>
        </authorList>
    </citation>
    <scope>NUCLEOTIDE SEQUENCE [LARGE SCALE GENOMIC DNA]</scope>
    <source>
        <strain evidence="3 4">DSM 45584</strain>
    </source>
</reference>
<dbReference type="RefSeq" id="WP_184732204.1">
    <property type="nucleotide sequence ID" value="NZ_JACHIW010000002.1"/>
</dbReference>
<dbReference type="InterPro" id="IPR013320">
    <property type="entry name" value="ConA-like_dom_sf"/>
</dbReference>
<keyword evidence="3" id="KW-0378">Hydrolase</keyword>
<feature type="compositionally biased region" description="Polar residues" evidence="1">
    <location>
        <begin position="765"/>
        <end position="774"/>
    </location>
</feature>
<evidence type="ECO:0000259" key="2">
    <source>
        <dbReference type="Pfam" id="PF20254"/>
    </source>
</evidence>
<dbReference type="Pfam" id="PF20254">
    <property type="entry name" value="DMFA2_C"/>
    <property type="match status" value="1"/>
</dbReference>
<dbReference type="SUPFAM" id="SSF49899">
    <property type="entry name" value="Concanavalin A-like lectins/glucanases"/>
    <property type="match status" value="1"/>
</dbReference>
<dbReference type="EC" id="3.5.1.56" evidence="3"/>
<comment type="caution">
    <text evidence="3">The sequence shown here is derived from an EMBL/GenBank/DDBJ whole genome shotgun (WGS) entry which is preliminary data.</text>
</comment>
<organism evidence="3 4">
    <name type="scientific">Saccharopolyspora phatthalungensis</name>
    <dbReference type="NCBI Taxonomy" id="664693"/>
    <lineage>
        <taxon>Bacteria</taxon>
        <taxon>Bacillati</taxon>
        <taxon>Actinomycetota</taxon>
        <taxon>Actinomycetes</taxon>
        <taxon>Pseudonocardiales</taxon>
        <taxon>Pseudonocardiaceae</taxon>
        <taxon>Saccharopolyspora</taxon>
    </lineage>
</organism>
<feature type="region of interest" description="Disordered" evidence="1">
    <location>
        <begin position="755"/>
        <end position="785"/>
    </location>
</feature>
<gene>
    <name evidence="3" type="ORF">BJ970_007284</name>
</gene>
<dbReference type="Proteomes" id="UP000584374">
    <property type="component" value="Unassembled WGS sequence"/>
</dbReference>
<accession>A0A840QK84</accession>
<keyword evidence="4" id="KW-1185">Reference proteome</keyword>
<dbReference type="EMBL" id="JACHIW010000002">
    <property type="protein sequence ID" value="MBB5159685.1"/>
    <property type="molecule type" value="Genomic_DNA"/>
</dbReference>
<dbReference type="InterPro" id="IPR046540">
    <property type="entry name" value="DMFA2_C"/>
</dbReference>
<protein>
    <submittedName>
        <fullName evidence="3">N,N-dimethylformamidase</fullName>
        <ecNumber evidence="3">3.5.1.56</ecNumber>
    </submittedName>
</protein>
<dbReference type="GO" id="GO:0050116">
    <property type="term" value="F:N,N-dimethylformamidase activity"/>
    <property type="evidence" value="ECO:0007669"/>
    <property type="project" value="UniProtKB-EC"/>
</dbReference>
<name>A0A840QK84_9PSEU</name>
<dbReference type="AlphaFoldDB" id="A0A840QK84"/>
<evidence type="ECO:0000256" key="1">
    <source>
        <dbReference type="SAM" id="MobiDB-lite"/>
    </source>
</evidence>
<sequence>MKVIGYSDELSVFPGELVNFFVSCDAESYHADIVKLIHGDTNPDGPGFKVEPVRTDIDTDYEGRVQRVYSGSHVIVDDHPRLRLPVFTLQVLICPTMPTKTEGYWRPGPQGLLTKWDASREAGYGLFIGEDGCLEAWLGDGPGNVHRISSGKPLLAGCWYLASMSVENGTVTLNQEPIVTPTNGRFALASSLQSTTALVMEHSTVRVPNDVDVPLVMAGYVEQLTDEPIGVAVAGGYNGKLDRPRVHAAALPREQIVSQIDNPHGPALVAAWNFQEEITRQGIRETRRITDVSANQLHGRTVNVPTRAVTGYNWRAKEQNFIHATDQYGAIHFHDDDLDDARWAVDFTLKVPDDLPSGLYAARLRADADTDYVPFYVRPLPGREKRICFLVPTASYLAYANDHVTLTAPLAQLFVARAPALQEGNIVLSEHREFGLSTYDVHSDGSGVAYSSRLRPILNMRPGFRHWLSPSLWQFNADLHLIDWLTTLGYEFDVITDQDLHHEGVDVLRPYRVVLTGSHPEYYSEQMLDHLHAYTEGGGRLMYLGANGFYWVINFDPENKNVIEVRKGHGSNAWRCRPGEFHLSFTGEYGTLWRHRGRAPQRLAGVGFGAEGFDVSSYYRRTEDGRSDQLNWMFDGIAPDEKLGDFGLVGDGAAGLELDIYDAALGSPPEALIAANSEGHTDIYLEVLEELFFNVPGSGGTQNGRVRGDIVYFPTANGGAVWSASSIAYCGSLSHNNYDNNISKLTKNVLDRFASDGPPPPGAQRQATTAANTEDTVEPLLDGVG</sequence>
<proteinExistence type="predicted"/>
<feature type="domain" description="N,N-dimethylformamidase beta subunit-like C-terminal" evidence="2">
    <location>
        <begin position="306"/>
        <end position="740"/>
    </location>
</feature>
<evidence type="ECO:0000313" key="3">
    <source>
        <dbReference type="EMBL" id="MBB5159685.1"/>
    </source>
</evidence>